<gene>
    <name evidence="1" type="ORF">ColLi_09257</name>
</gene>
<dbReference type="EMBL" id="BPPX01000021">
    <property type="protein sequence ID" value="GJC86419.1"/>
    <property type="molecule type" value="Genomic_DNA"/>
</dbReference>
<evidence type="ECO:0000313" key="1">
    <source>
        <dbReference type="EMBL" id="GJC86419.1"/>
    </source>
</evidence>
<name>A0AA37GTB7_9PEZI</name>
<protein>
    <submittedName>
        <fullName evidence="1">Uncharacterized protein</fullName>
    </submittedName>
</protein>
<dbReference type="AlphaFoldDB" id="A0AA37GTB7"/>
<reference evidence="1 2" key="1">
    <citation type="submission" date="2021-07" db="EMBL/GenBank/DDBJ databases">
        <title>Genome data of Colletotrichum spaethianum.</title>
        <authorList>
            <person name="Utami Y.D."/>
            <person name="Hiruma K."/>
        </authorList>
    </citation>
    <scope>NUCLEOTIDE SEQUENCE [LARGE SCALE GENOMIC DNA]</scope>
    <source>
        <strain evidence="1 2">MAFF 242679</strain>
    </source>
</reference>
<organism evidence="1 2">
    <name type="scientific">Colletotrichum liriopes</name>
    <dbReference type="NCBI Taxonomy" id="708192"/>
    <lineage>
        <taxon>Eukaryota</taxon>
        <taxon>Fungi</taxon>
        <taxon>Dikarya</taxon>
        <taxon>Ascomycota</taxon>
        <taxon>Pezizomycotina</taxon>
        <taxon>Sordariomycetes</taxon>
        <taxon>Hypocreomycetidae</taxon>
        <taxon>Glomerellales</taxon>
        <taxon>Glomerellaceae</taxon>
        <taxon>Colletotrichum</taxon>
        <taxon>Colletotrichum spaethianum species complex</taxon>
    </lineage>
</organism>
<sequence>MSSIINEACGEVTGVKKQAGIALARDAKTSAFAQRAIEELGQATLELRQHAATGSGLCRQGENASESF</sequence>
<proteinExistence type="predicted"/>
<dbReference type="Proteomes" id="UP001055172">
    <property type="component" value="Unassembled WGS sequence"/>
</dbReference>
<evidence type="ECO:0000313" key="2">
    <source>
        <dbReference type="Proteomes" id="UP001055172"/>
    </source>
</evidence>
<comment type="caution">
    <text evidence="1">The sequence shown here is derived from an EMBL/GenBank/DDBJ whole genome shotgun (WGS) entry which is preliminary data.</text>
</comment>
<accession>A0AA37GTB7</accession>
<keyword evidence="2" id="KW-1185">Reference proteome</keyword>